<dbReference type="InterPro" id="IPR016197">
    <property type="entry name" value="Chromo-like_dom_sf"/>
</dbReference>
<dbReference type="EMBL" id="KZ451988">
    <property type="protein sequence ID" value="PKA53783.1"/>
    <property type="molecule type" value="Genomic_DNA"/>
</dbReference>
<dbReference type="GO" id="GO:0015074">
    <property type="term" value="P:DNA integration"/>
    <property type="evidence" value="ECO:0007669"/>
    <property type="project" value="InterPro"/>
</dbReference>
<dbReference type="InterPro" id="IPR012337">
    <property type="entry name" value="RNaseH-like_sf"/>
</dbReference>
<organism evidence="2 3">
    <name type="scientific">Apostasia shenzhenica</name>
    <dbReference type="NCBI Taxonomy" id="1088818"/>
    <lineage>
        <taxon>Eukaryota</taxon>
        <taxon>Viridiplantae</taxon>
        <taxon>Streptophyta</taxon>
        <taxon>Embryophyta</taxon>
        <taxon>Tracheophyta</taxon>
        <taxon>Spermatophyta</taxon>
        <taxon>Magnoliopsida</taxon>
        <taxon>Liliopsida</taxon>
        <taxon>Asparagales</taxon>
        <taxon>Orchidaceae</taxon>
        <taxon>Apostasioideae</taxon>
        <taxon>Apostasia</taxon>
    </lineage>
</organism>
<dbReference type="PANTHER" id="PTHR46148">
    <property type="entry name" value="CHROMO DOMAIN-CONTAINING PROTEIN"/>
    <property type="match status" value="1"/>
</dbReference>
<dbReference type="Gene3D" id="3.30.420.10">
    <property type="entry name" value="Ribonuclease H-like superfamily/Ribonuclease H"/>
    <property type="match status" value="1"/>
</dbReference>
<dbReference type="Proteomes" id="UP000236161">
    <property type="component" value="Unassembled WGS sequence"/>
</dbReference>
<accession>A0A2I0AE18</accession>
<dbReference type="SUPFAM" id="SSF53098">
    <property type="entry name" value="Ribonuclease H-like"/>
    <property type="match status" value="1"/>
</dbReference>
<dbReference type="Pfam" id="PF24626">
    <property type="entry name" value="SH3_Tf2-1"/>
    <property type="match status" value="1"/>
</dbReference>
<dbReference type="InterPro" id="IPR056924">
    <property type="entry name" value="SH3_Tf2-1"/>
</dbReference>
<dbReference type="OrthoDB" id="674670at2759"/>
<reference evidence="2 3" key="1">
    <citation type="journal article" date="2017" name="Nature">
        <title>The Apostasia genome and the evolution of orchids.</title>
        <authorList>
            <person name="Zhang G.Q."/>
            <person name="Liu K.W."/>
            <person name="Li Z."/>
            <person name="Lohaus R."/>
            <person name="Hsiao Y.Y."/>
            <person name="Niu S.C."/>
            <person name="Wang J.Y."/>
            <person name="Lin Y.C."/>
            <person name="Xu Q."/>
            <person name="Chen L.J."/>
            <person name="Yoshida K."/>
            <person name="Fujiwara S."/>
            <person name="Wang Z.W."/>
            <person name="Zhang Y.Q."/>
            <person name="Mitsuda N."/>
            <person name="Wang M."/>
            <person name="Liu G.H."/>
            <person name="Pecoraro L."/>
            <person name="Huang H.X."/>
            <person name="Xiao X.J."/>
            <person name="Lin M."/>
            <person name="Wu X.Y."/>
            <person name="Wu W.L."/>
            <person name="Chen Y.Y."/>
            <person name="Chang S.B."/>
            <person name="Sakamoto S."/>
            <person name="Ohme-Takagi M."/>
            <person name="Yagi M."/>
            <person name="Zeng S.J."/>
            <person name="Shen C.Y."/>
            <person name="Yeh C.M."/>
            <person name="Luo Y.B."/>
            <person name="Tsai W.C."/>
            <person name="Van de Peer Y."/>
            <person name="Liu Z.J."/>
        </authorList>
    </citation>
    <scope>NUCLEOTIDE SEQUENCE [LARGE SCALE GENOMIC DNA]</scope>
    <source>
        <strain evidence="3">cv. Shenzhen</strain>
        <tissue evidence="2">Stem</tissue>
    </source>
</reference>
<evidence type="ECO:0000313" key="2">
    <source>
        <dbReference type="EMBL" id="PKA53783.1"/>
    </source>
</evidence>
<gene>
    <name evidence="2" type="ORF">AXF42_Ash011262</name>
</gene>
<dbReference type="GO" id="GO:0003676">
    <property type="term" value="F:nucleic acid binding"/>
    <property type="evidence" value="ECO:0007669"/>
    <property type="project" value="InterPro"/>
</dbReference>
<dbReference type="STRING" id="1088818.A0A2I0AE18"/>
<dbReference type="InterPro" id="IPR036397">
    <property type="entry name" value="RNaseH_sf"/>
</dbReference>
<evidence type="ECO:0000259" key="1">
    <source>
        <dbReference type="PROSITE" id="PS50994"/>
    </source>
</evidence>
<dbReference type="PANTHER" id="PTHR46148:SF52">
    <property type="entry name" value="OS04G0603800 PROTEIN"/>
    <property type="match status" value="1"/>
</dbReference>
<evidence type="ECO:0000313" key="3">
    <source>
        <dbReference type="Proteomes" id="UP000236161"/>
    </source>
</evidence>
<proteinExistence type="predicted"/>
<feature type="domain" description="Integrase catalytic" evidence="1">
    <location>
        <begin position="1"/>
        <end position="135"/>
    </location>
</feature>
<dbReference type="PROSITE" id="PS50994">
    <property type="entry name" value="INTEGRASE"/>
    <property type="match status" value="1"/>
</dbReference>
<name>A0A2I0AE18_9ASPA</name>
<keyword evidence="3" id="KW-1185">Reference proteome</keyword>
<dbReference type="InterPro" id="IPR001584">
    <property type="entry name" value="Integrase_cat-core"/>
</dbReference>
<dbReference type="SUPFAM" id="SSF54160">
    <property type="entry name" value="Chromo domain-like"/>
    <property type="match status" value="1"/>
</dbReference>
<dbReference type="AlphaFoldDB" id="A0A2I0AE18"/>
<sequence>MDFIEGLPSSNGKSVTFVVVDRLMVISDRDPIFISRFWRDFLKLQGVIQHMSTTYHPQTDGQTKVVNRCLEIYLRCMTYERPKQWIKWLSLAELGDFVFVKLKPYRQDSVARRLSHKLSPRYFGPFPIDEKIGAVAYKLKLPENSRIHPVFHVSMLKRHIGNRPAESNFPFMLNDHRQVILEPVAILDRRLVKKRERIQVQLLNQWSNSSKEDATWVSAEVIRQNFPCFNLNP</sequence>
<protein>
    <recommendedName>
        <fullName evidence="1">Integrase catalytic domain-containing protein</fullName>
    </recommendedName>
</protein>